<evidence type="ECO:0000256" key="4">
    <source>
        <dbReference type="ARBA" id="ARBA00022989"/>
    </source>
</evidence>
<keyword evidence="2" id="KW-1003">Cell membrane</keyword>
<evidence type="ECO:0000256" key="1">
    <source>
        <dbReference type="ARBA" id="ARBA00004651"/>
    </source>
</evidence>
<evidence type="ECO:0000256" key="3">
    <source>
        <dbReference type="ARBA" id="ARBA00022692"/>
    </source>
</evidence>
<proteinExistence type="predicted"/>
<dbReference type="InterPro" id="IPR011743">
    <property type="entry name" value="Caa3_sub_IV"/>
</dbReference>
<dbReference type="NCBIfam" id="TIGR02229">
    <property type="entry name" value="caa3_sub_IV"/>
    <property type="match status" value="1"/>
</dbReference>
<dbReference type="Pfam" id="PF03626">
    <property type="entry name" value="COX4_pro"/>
    <property type="match status" value="1"/>
</dbReference>
<dbReference type="GO" id="GO:0005886">
    <property type="term" value="C:plasma membrane"/>
    <property type="evidence" value="ECO:0007669"/>
    <property type="project" value="UniProtKB-SubCell"/>
</dbReference>
<keyword evidence="5 6" id="KW-0472">Membrane</keyword>
<evidence type="ECO:0000256" key="2">
    <source>
        <dbReference type="ARBA" id="ARBA00022475"/>
    </source>
</evidence>
<dbReference type="EMBL" id="UINC01006467">
    <property type="protein sequence ID" value="SVA27704.1"/>
    <property type="molecule type" value="Genomic_DNA"/>
</dbReference>
<dbReference type="AlphaFoldDB" id="A0A381UIA2"/>
<keyword evidence="4 6" id="KW-1133">Transmembrane helix</keyword>
<gene>
    <name evidence="7" type="ORF">METZ01_LOCUS80558</name>
</gene>
<evidence type="ECO:0000256" key="6">
    <source>
        <dbReference type="SAM" id="Phobius"/>
    </source>
</evidence>
<name>A0A381UIA2_9ZZZZ</name>
<comment type="subcellular location">
    <subcellularLocation>
        <location evidence="1">Cell membrane</location>
        <topology evidence="1">Multi-pass membrane protein</topology>
    </subcellularLocation>
</comment>
<protein>
    <recommendedName>
        <fullName evidence="8">Caa(3)-type oxidase subunit IV</fullName>
    </recommendedName>
</protein>
<feature type="transmembrane region" description="Helical" evidence="6">
    <location>
        <begin position="16"/>
        <end position="37"/>
    </location>
</feature>
<evidence type="ECO:0008006" key="8">
    <source>
        <dbReference type="Google" id="ProtNLM"/>
    </source>
</evidence>
<feature type="transmembrane region" description="Helical" evidence="6">
    <location>
        <begin position="44"/>
        <end position="66"/>
    </location>
</feature>
<dbReference type="InterPro" id="IPR005171">
    <property type="entry name" value="Cyt_c_oxidase_su4_prok"/>
</dbReference>
<evidence type="ECO:0000313" key="7">
    <source>
        <dbReference type="EMBL" id="SVA27704.1"/>
    </source>
</evidence>
<sequence length="116" mass="12721">MGGHNNPEDIKKETRTYLLVFVALALATLITVAVSYLDLTTPQAVTLALFIATIKGGLVAAFFMHLLSEEKFIYAVLVLTIVFFIFLFIIPIGTYADATGEHFTMEGVEHGESEAH</sequence>
<organism evidence="7">
    <name type="scientific">marine metagenome</name>
    <dbReference type="NCBI Taxonomy" id="408172"/>
    <lineage>
        <taxon>unclassified sequences</taxon>
        <taxon>metagenomes</taxon>
        <taxon>ecological metagenomes</taxon>
    </lineage>
</organism>
<keyword evidence="3 6" id="KW-0812">Transmembrane</keyword>
<reference evidence="7" key="1">
    <citation type="submission" date="2018-05" db="EMBL/GenBank/DDBJ databases">
        <authorList>
            <person name="Lanie J.A."/>
            <person name="Ng W.-L."/>
            <person name="Kazmierczak K.M."/>
            <person name="Andrzejewski T.M."/>
            <person name="Davidsen T.M."/>
            <person name="Wayne K.J."/>
            <person name="Tettelin H."/>
            <person name="Glass J.I."/>
            <person name="Rusch D."/>
            <person name="Podicherti R."/>
            <person name="Tsui H.-C.T."/>
            <person name="Winkler M.E."/>
        </authorList>
    </citation>
    <scope>NUCLEOTIDE SEQUENCE</scope>
</reference>
<accession>A0A381UIA2</accession>
<evidence type="ECO:0000256" key="5">
    <source>
        <dbReference type="ARBA" id="ARBA00023136"/>
    </source>
</evidence>
<feature type="transmembrane region" description="Helical" evidence="6">
    <location>
        <begin position="72"/>
        <end position="96"/>
    </location>
</feature>